<name>A0ABT6SCV3_9ACTN</name>
<dbReference type="PIRSF" id="PIRSF006232">
    <property type="entry name" value="Pirin"/>
    <property type="match status" value="1"/>
</dbReference>
<evidence type="ECO:0000256" key="2">
    <source>
        <dbReference type="RuleBase" id="RU003457"/>
    </source>
</evidence>
<dbReference type="Pfam" id="PF02678">
    <property type="entry name" value="Pirin"/>
    <property type="match status" value="1"/>
</dbReference>
<gene>
    <name evidence="6" type="ORF">QIS96_19665</name>
</gene>
<keyword evidence="7" id="KW-1185">Reference proteome</keyword>
<evidence type="ECO:0000256" key="3">
    <source>
        <dbReference type="SAM" id="MobiDB-lite"/>
    </source>
</evidence>
<organism evidence="6 7">
    <name type="scientific">Streptomyces cavernicola</name>
    <dbReference type="NCBI Taxonomy" id="3043613"/>
    <lineage>
        <taxon>Bacteria</taxon>
        <taxon>Bacillati</taxon>
        <taxon>Actinomycetota</taxon>
        <taxon>Actinomycetes</taxon>
        <taxon>Kitasatosporales</taxon>
        <taxon>Streptomycetaceae</taxon>
        <taxon>Streptomyces</taxon>
    </lineage>
</organism>
<dbReference type="Gene3D" id="2.60.120.10">
    <property type="entry name" value="Jelly Rolls"/>
    <property type="match status" value="2"/>
</dbReference>
<feature type="region of interest" description="Disordered" evidence="3">
    <location>
        <begin position="299"/>
        <end position="321"/>
    </location>
</feature>
<dbReference type="RefSeq" id="WP_282543961.1">
    <property type="nucleotide sequence ID" value="NZ_JASCIQ010000020.1"/>
</dbReference>
<evidence type="ECO:0000313" key="7">
    <source>
        <dbReference type="Proteomes" id="UP001223978"/>
    </source>
</evidence>
<feature type="domain" description="Pirin N-terminal" evidence="4">
    <location>
        <begin position="41"/>
        <end position="141"/>
    </location>
</feature>
<feature type="domain" description="Pirin C-terminal" evidence="5">
    <location>
        <begin position="193"/>
        <end position="293"/>
    </location>
</feature>
<accession>A0ABT6SCV3</accession>
<dbReference type="EMBL" id="JASCIQ010000020">
    <property type="protein sequence ID" value="MDI3406026.1"/>
    <property type="molecule type" value="Genomic_DNA"/>
</dbReference>
<protein>
    <submittedName>
        <fullName evidence="6">Pirin family protein</fullName>
    </submittedName>
</protein>
<dbReference type="CDD" id="cd02247">
    <property type="entry name" value="cupin_pirin_C"/>
    <property type="match status" value="1"/>
</dbReference>
<proteinExistence type="inferred from homology"/>
<dbReference type="InterPro" id="IPR011051">
    <property type="entry name" value="RmlC_Cupin_sf"/>
</dbReference>
<reference evidence="6 7" key="1">
    <citation type="submission" date="2023-05" db="EMBL/GenBank/DDBJ databases">
        <title>Draft genome sequence of Streptomyces sp. B-S-A6 isolated from a cave soil in Thailand.</title>
        <authorList>
            <person name="Chamroensaksri N."/>
            <person name="Muangham S."/>
        </authorList>
    </citation>
    <scope>NUCLEOTIDE SEQUENCE [LARGE SCALE GENOMIC DNA]</scope>
    <source>
        <strain evidence="6 7">B-S-A6</strain>
    </source>
</reference>
<dbReference type="SUPFAM" id="SSF51182">
    <property type="entry name" value="RmlC-like cupins"/>
    <property type="match status" value="1"/>
</dbReference>
<evidence type="ECO:0000313" key="6">
    <source>
        <dbReference type="EMBL" id="MDI3406026.1"/>
    </source>
</evidence>
<evidence type="ECO:0000259" key="4">
    <source>
        <dbReference type="Pfam" id="PF02678"/>
    </source>
</evidence>
<dbReference type="InterPro" id="IPR003829">
    <property type="entry name" value="Pirin_N_dom"/>
</dbReference>
<dbReference type="PANTHER" id="PTHR13903">
    <property type="entry name" value="PIRIN-RELATED"/>
    <property type="match status" value="1"/>
</dbReference>
<sequence length="321" mass="34594">MSNLDRQAALSVCGGRGFVVAEPVRELLAPRRVQLGESTEVRRLLPNLGRRMVGAWCFVDHYGPDDITSEPGMQVPPHPHQGLQTVSWLHEGEVLHQDSLGCRATVRPRELGLMTSGSAISHAEQSPAPHPRYLHGAQLWVALPDSHRHVDAHFEHHAELPQATAPGLTATVILGSVDGAASPGTTYTPIVGADLALTAGADLRLPLEPDFEYAVLSMSGEVHVDGVPVLPGSMLYLGCGRGELPLRAASDAGLMLLGGEPFAEEIVMWWNFIGRTNDEIAQARSDWMNGDRFGEVKGYEGAPLPAPELPPTPLKPRGRVR</sequence>
<dbReference type="InterPro" id="IPR014710">
    <property type="entry name" value="RmlC-like_jellyroll"/>
</dbReference>
<comment type="caution">
    <text evidence="6">The sequence shown here is derived from an EMBL/GenBank/DDBJ whole genome shotgun (WGS) entry which is preliminary data.</text>
</comment>
<evidence type="ECO:0000256" key="1">
    <source>
        <dbReference type="ARBA" id="ARBA00008416"/>
    </source>
</evidence>
<dbReference type="Proteomes" id="UP001223978">
    <property type="component" value="Unassembled WGS sequence"/>
</dbReference>
<evidence type="ECO:0000259" key="5">
    <source>
        <dbReference type="Pfam" id="PF05726"/>
    </source>
</evidence>
<dbReference type="Pfam" id="PF05726">
    <property type="entry name" value="Pirin_C"/>
    <property type="match status" value="1"/>
</dbReference>
<dbReference type="InterPro" id="IPR008778">
    <property type="entry name" value="Pirin_C_dom"/>
</dbReference>
<comment type="similarity">
    <text evidence="1 2">Belongs to the pirin family.</text>
</comment>
<feature type="compositionally biased region" description="Pro residues" evidence="3">
    <location>
        <begin position="304"/>
        <end position="314"/>
    </location>
</feature>
<dbReference type="PANTHER" id="PTHR13903:SF8">
    <property type="entry name" value="PIRIN"/>
    <property type="match status" value="1"/>
</dbReference>
<dbReference type="InterPro" id="IPR012093">
    <property type="entry name" value="Pirin"/>
</dbReference>